<organism evidence="1 2">
    <name type="scientific">Motilimonas pumila</name>
    <dbReference type="NCBI Taxonomy" id="2303987"/>
    <lineage>
        <taxon>Bacteria</taxon>
        <taxon>Pseudomonadati</taxon>
        <taxon>Pseudomonadota</taxon>
        <taxon>Gammaproteobacteria</taxon>
        <taxon>Alteromonadales</taxon>
        <taxon>Alteromonadales genera incertae sedis</taxon>
        <taxon>Motilimonas</taxon>
    </lineage>
</organism>
<evidence type="ECO:0000313" key="1">
    <source>
        <dbReference type="EMBL" id="RJG36821.1"/>
    </source>
</evidence>
<name>A0A418Y995_9GAMM</name>
<dbReference type="EMBL" id="QZCH01000068">
    <property type="protein sequence ID" value="RJG36821.1"/>
    <property type="molecule type" value="Genomic_DNA"/>
</dbReference>
<protein>
    <submittedName>
        <fullName evidence="1">Uncharacterized protein</fullName>
    </submittedName>
</protein>
<proteinExistence type="predicted"/>
<keyword evidence="2" id="KW-1185">Reference proteome</keyword>
<accession>A0A418Y995</accession>
<comment type="caution">
    <text evidence="1">The sequence shown here is derived from an EMBL/GenBank/DDBJ whole genome shotgun (WGS) entry which is preliminary data.</text>
</comment>
<dbReference type="Proteomes" id="UP000283255">
    <property type="component" value="Unassembled WGS sequence"/>
</dbReference>
<gene>
    <name evidence="1" type="ORF">D1Z90_20215</name>
</gene>
<evidence type="ECO:0000313" key="2">
    <source>
        <dbReference type="Proteomes" id="UP000283255"/>
    </source>
</evidence>
<sequence>MSDVRCAHDIEQILREIMLEFRSLESILLNLEQDWSPSESYELSYLNMPRGKVAHNIKVIRHFLGESECSPRSAQYVQEDVVSFLRNFDNPFFETKYKNQINCVVSALTSLSLRLKAYC</sequence>
<reference evidence="1 2" key="1">
    <citation type="submission" date="2018-09" db="EMBL/GenBank/DDBJ databases">
        <authorList>
            <person name="Wang F."/>
        </authorList>
    </citation>
    <scope>NUCLEOTIDE SEQUENCE [LARGE SCALE GENOMIC DNA]</scope>
    <source>
        <strain evidence="1 2">PLHSC7-2</strain>
    </source>
</reference>
<reference evidence="1 2" key="2">
    <citation type="submission" date="2019-01" db="EMBL/GenBank/DDBJ databases">
        <title>Motilimonas pumilus sp. nov., isolated from the gut of sea cucumber (Apostichopus japonicus).</title>
        <authorList>
            <person name="Wang F.-Q."/>
            <person name="Ren L.-H."/>
            <person name="Lin Y.-W."/>
            <person name="Sun G.-H."/>
            <person name="Du Z.-J."/>
            <person name="Zhao J.-X."/>
            <person name="Liu X.-J."/>
            <person name="Liu L.-J."/>
        </authorList>
    </citation>
    <scope>NUCLEOTIDE SEQUENCE [LARGE SCALE GENOMIC DNA]</scope>
    <source>
        <strain evidence="1 2">PLHSC7-2</strain>
    </source>
</reference>
<dbReference type="AlphaFoldDB" id="A0A418Y995"/>